<proteinExistence type="predicted"/>
<comment type="caution">
    <text evidence="1">The sequence shown here is derived from an EMBL/GenBank/DDBJ whole genome shotgun (WGS) entry which is preliminary data.</text>
</comment>
<sequence>MEDANAVVIAAGYGTKVAFLDGSGDRDDDPLVGDALLVSDLDDGGGGVDLIALEAGHVRCVLDRRDYRRGLLEDFLEGHGGVCRAAGNQQGREDLF</sequence>
<name>A0ABW2LSL2_9PSEU</name>
<dbReference type="RefSeq" id="WP_380672522.1">
    <property type="nucleotide sequence ID" value="NZ_JBHTCJ010000017.1"/>
</dbReference>
<accession>A0ABW2LSL2</accession>
<reference evidence="2" key="1">
    <citation type="journal article" date="2019" name="Int. J. Syst. Evol. Microbiol.">
        <title>The Global Catalogue of Microorganisms (GCM) 10K type strain sequencing project: providing services to taxonomists for standard genome sequencing and annotation.</title>
        <authorList>
            <consortium name="The Broad Institute Genomics Platform"/>
            <consortium name="The Broad Institute Genome Sequencing Center for Infectious Disease"/>
            <person name="Wu L."/>
            <person name="Ma J."/>
        </authorList>
    </citation>
    <scope>NUCLEOTIDE SEQUENCE [LARGE SCALE GENOMIC DNA]</scope>
    <source>
        <strain evidence="2">WLHS5</strain>
    </source>
</reference>
<protein>
    <submittedName>
        <fullName evidence="1">Uncharacterized protein</fullName>
    </submittedName>
</protein>
<organism evidence="1 2">
    <name type="scientific">Saccharopolyspora griseoalba</name>
    <dbReference type="NCBI Taxonomy" id="1431848"/>
    <lineage>
        <taxon>Bacteria</taxon>
        <taxon>Bacillati</taxon>
        <taxon>Actinomycetota</taxon>
        <taxon>Actinomycetes</taxon>
        <taxon>Pseudonocardiales</taxon>
        <taxon>Pseudonocardiaceae</taxon>
        <taxon>Saccharopolyspora</taxon>
    </lineage>
</organism>
<evidence type="ECO:0000313" key="2">
    <source>
        <dbReference type="Proteomes" id="UP001596504"/>
    </source>
</evidence>
<evidence type="ECO:0000313" key="1">
    <source>
        <dbReference type="EMBL" id="MFC7344591.1"/>
    </source>
</evidence>
<dbReference type="EMBL" id="JBHTCJ010000017">
    <property type="protein sequence ID" value="MFC7344591.1"/>
    <property type="molecule type" value="Genomic_DNA"/>
</dbReference>
<gene>
    <name evidence="1" type="ORF">ACFQRI_24555</name>
</gene>
<dbReference type="Proteomes" id="UP001596504">
    <property type="component" value="Unassembled WGS sequence"/>
</dbReference>
<keyword evidence="2" id="KW-1185">Reference proteome</keyword>